<dbReference type="STRING" id="471854.Dfer_5216"/>
<dbReference type="eggNOG" id="COG1452">
    <property type="taxonomic scope" value="Bacteria"/>
</dbReference>
<dbReference type="KEGG" id="dfe:Dfer_5216"/>
<feature type="domain" description="Organic solvent tolerance-like N-terminal" evidence="1">
    <location>
        <begin position="73"/>
        <end position="229"/>
    </location>
</feature>
<evidence type="ECO:0000313" key="2">
    <source>
        <dbReference type="EMBL" id="ACT96414.1"/>
    </source>
</evidence>
<dbReference type="Pfam" id="PF13100">
    <property type="entry name" value="OstA_2"/>
    <property type="match status" value="1"/>
</dbReference>
<protein>
    <recommendedName>
        <fullName evidence="1">Organic solvent tolerance-like N-terminal domain-containing protein</fullName>
    </recommendedName>
</protein>
<reference evidence="2 3" key="1">
    <citation type="journal article" date="2009" name="Stand. Genomic Sci.">
        <title>Complete genome sequence of Dyadobacter fermentans type strain (NS114).</title>
        <authorList>
            <person name="Lang E."/>
            <person name="Lapidus A."/>
            <person name="Chertkov O."/>
            <person name="Brettin T."/>
            <person name="Detter J.C."/>
            <person name="Han C."/>
            <person name="Copeland A."/>
            <person name="Glavina Del Rio T."/>
            <person name="Nolan M."/>
            <person name="Chen F."/>
            <person name="Lucas S."/>
            <person name="Tice H."/>
            <person name="Cheng J.F."/>
            <person name="Land M."/>
            <person name="Hauser L."/>
            <person name="Chang Y.J."/>
            <person name="Jeffries C.D."/>
            <person name="Kopitz M."/>
            <person name="Bruce D."/>
            <person name="Goodwin L."/>
            <person name="Pitluck S."/>
            <person name="Ovchinnikova G."/>
            <person name="Pati A."/>
            <person name="Ivanova N."/>
            <person name="Mavrommatis K."/>
            <person name="Chen A."/>
            <person name="Palaniappan K."/>
            <person name="Chain P."/>
            <person name="Bristow J."/>
            <person name="Eisen J.A."/>
            <person name="Markowitz V."/>
            <person name="Hugenholtz P."/>
            <person name="Goker M."/>
            <person name="Rohde M."/>
            <person name="Kyrpides N.C."/>
            <person name="Klenk H.P."/>
        </authorList>
    </citation>
    <scope>NUCLEOTIDE SEQUENCE [LARGE SCALE GENOMIC DNA]</scope>
    <source>
        <strain evidence="3">ATCC 700827 / DSM 18053 / CIP 107007 / KCTC 52180 / NS114</strain>
    </source>
</reference>
<evidence type="ECO:0000313" key="3">
    <source>
        <dbReference type="Proteomes" id="UP000002011"/>
    </source>
</evidence>
<evidence type="ECO:0000259" key="1">
    <source>
        <dbReference type="Pfam" id="PF13100"/>
    </source>
</evidence>
<name>C6VSH9_DYAFD</name>
<organism evidence="2 3">
    <name type="scientific">Dyadobacter fermentans (strain ATCC 700827 / DSM 18053 / CIP 107007 / KCTC 52180 / NS114)</name>
    <dbReference type="NCBI Taxonomy" id="471854"/>
    <lineage>
        <taxon>Bacteria</taxon>
        <taxon>Pseudomonadati</taxon>
        <taxon>Bacteroidota</taxon>
        <taxon>Cytophagia</taxon>
        <taxon>Cytophagales</taxon>
        <taxon>Spirosomataceae</taxon>
        <taxon>Dyadobacter</taxon>
    </lineage>
</organism>
<proteinExistence type="predicted"/>
<dbReference type="EMBL" id="CP001619">
    <property type="protein sequence ID" value="ACT96414.1"/>
    <property type="molecule type" value="Genomic_DNA"/>
</dbReference>
<dbReference type="HOGENOM" id="CLU_014976_1_1_10"/>
<dbReference type="AlphaFoldDB" id="C6VSH9"/>
<keyword evidence="3" id="KW-1185">Reference proteome</keyword>
<dbReference type="Gene3D" id="2.60.450.10">
    <property type="entry name" value="Lipopolysaccharide (LPS) transport protein A like domain"/>
    <property type="match status" value="3"/>
</dbReference>
<dbReference type="Proteomes" id="UP000002011">
    <property type="component" value="Chromosome"/>
</dbReference>
<dbReference type="InterPro" id="IPR005653">
    <property type="entry name" value="OstA-like_N"/>
</dbReference>
<gene>
    <name evidence="2" type="ordered locus">Dfer_5216</name>
</gene>
<sequence length="553" mass="62806">MMVLGHEPAKGKRKKSNMNKKISAGICNPFKLFGVIHIERNIFQLTFFALLIFSPYLFAQKAPAQPQSPQSEDLVEILKSDELEIINQPGDDSRRVTNGVFKHKGALLYSNLAIQHINSNVIEAFGNVRIVQGDTVTVTGDTLYYYGNTRLAIVSGKKTVLKDTKKTLTTRKIEYDMANGIAYYKQPGRTVDEENVLTSKEGFYNTATKEFTYYQNVKLVNKKYTLTTDTLLYNSINKWSYFNGKTKIVNKDGTVVGTKGQYNTESTQSSFHTRTTVDNETYTLTADSLVVDGKSNDGKGKGNVVIVAKKDRTVLNGDEGYYWKTKGYSKIFGHAFVRNVVSEDTLYIRADTLHSYENARDSTRKLIGDRNVFIYKSDFQGKCDSITYDTADSIIRFFRKPILWSDQHYQMEADSITAFLVSNEINRMLLKGKSFVITEDTLVKQFNQVKGRTINAYFQTGNKLKQVLVDGNGESAYYAVDDKQKNIGLNRVECGRMNLLFEDNRVQRIAFIGKPDGKLIPPSKIKPAERQLDGFNWRITEKPTKEKATWQEK</sequence>
<accession>C6VSH9</accession>